<dbReference type="InterPro" id="IPR000871">
    <property type="entry name" value="Beta-lactam_class-A"/>
</dbReference>
<name>A0AAU8JMZ2_9CYAN</name>
<dbReference type="EMBL" id="CP159837">
    <property type="protein sequence ID" value="XCM39667.1"/>
    <property type="molecule type" value="Genomic_DNA"/>
</dbReference>
<dbReference type="InterPro" id="IPR045155">
    <property type="entry name" value="Beta-lactam_cat"/>
</dbReference>
<dbReference type="AlphaFoldDB" id="A0AAU8JMZ2"/>
<accession>A0AAU8JMZ2</accession>
<feature type="domain" description="Beta-lactamase class A catalytic" evidence="1">
    <location>
        <begin position="232"/>
        <end position="389"/>
    </location>
</feature>
<dbReference type="RefSeq" id="WP_054467475.1">
    <property type="nucleotide sequence ID" value="NZ_CP159837.1"/>
</dbReference>
<organism evidence="2">
    <name type="scientific">Planktothricoides raciborskii GIHE-MW2</name>
    <dbReference type="NCBI Taxonomy" id="2792601"/>
    <lineage>
        <taxon>Bacteria</taxon>
        <taxon>Bacillati</taxon>
        <taxon>Cyanobacteriota</taxon>
        <taxon>Cyanophyceae</taxon>
        <taxon>Oscillatoriophycideae</taxon>
        <taxon>Oscillatoriales</taxon>
        <taxon>Oscillatoriaceae</taxon>
        <taxon>Planktothricoides</taxon>
    </lineage>
</organism>
<dbReference type="PANTHER" id="PTHR35333">
    <property type="entry name" value="BETA-LACTAMASE"/>
    <property type="match status" value="1"/>
</dbReference>
<dbReference type="GO" id="GO:0008800">
    <property type="term" value="F:beta-lactamase activity"/>
    <property type="evidence" value="ECO:0007669"/>
    <property type="project" value="InterPro"/>
</dbReference>
<keyword evidence="2" id="KW-0378">Hydrolase</keyword>
<protein>
    <submittedName>
        <fullName evidence="2">Serine hydrolase</fullName>
    </submittedName>
</protein>
<sequence length="453" mass="50471">MDRRKYLAIALTSSLGLILGIWVPSPEAKSPPSSDRACLPPKNQPRIQANMAVQSVDSVEAKSTEALCSATPQESVALTFPDSQRLLQQYDALSQHLQVVENQKLQQVGLKLFWDQGMKLATQATELGKNAGANVQSLQKTKSLWQEAIDTLSKIDPGSEYGDSASADRYANRAREKIASYQQNLADITYRLEVAQSDFLAEIAQRSGLSNQAKITICHLQSHRCRRLRGNEYPRSAASLMKLPVAVAVMHKLTTENIRFDTPIYVDPSNFTEDASEIGVGQKYPIETVLKEMIAKSSNIATNQLIDYLGWDYINQVLAERGFKDMHIGFKMMGDRIMPSNPGHSRNLLTSDELTEMMMQIYNRQHLGDERLILALESQYDRALGFAGIESAIGNWLGEKTGQTSEVLGTTLAMNLFGETYIITVIDDGYYSEPTIRQVVSEIAEYILRNGHL</sequence>
<dbReference type="GO" id="GO:0046677">
    <property type="term" value="P:response to antibiotic"/>
    <property type="evidence" value="ECO:0007669"/>
    <property type="project" value="InterPro"/>
</dbReference>
<evidence type="ECO:0000259" key="1">
    <source>
        <dbReference type="Pfam" id="PF13354"/>
    </source>
</evidence>
<gene>
    <name evidence="2" type="ORF">ABWT76_002613</name>
</gene>
<reference evidence="2" key="1">
    <citation type="submission" date="2024-07" db="EMBL/GenBank/DDBJ databases">
        <authorList>
            <person name="Kim Y.J."/>
            <person name="Jeong J.Y."/>
        </authorList>
    </citation>
    <scope>NUCLEOTIDE SEQUENCE</scope>
    <source>
        <strain evidence="2">GIHE-MW2</strain>
    </source>
</reference>
<dbReference type="InterPro" id="IPR012338">
    <property type="entry name" value="Beta-lactam/transpept-like"/>
</dbReference>
<dbReference type="SUPFAM" id="SSF56601">
    <property type="entry name" value="beta-lactamase/transpeptidase-like"/>
    <property type="match status" value="1"/>
</dbReference>
<dbReference type="PANTHER" id="PTHR35333:SF3">
    <property type="entry name" value="BETA-LACTAMASE-TYPE TRANSPEPTIDASE FOLD CONTAINING PROTEIN"/>
    <property type="match status" value="1"/>
</dbReference>
<evidence type="ECO:0000313" key="2">
    <source>
        <dbReference type="EMBL" id="XCM39667.1"/>
    </source>
</evidence>
<dbReference type="GO" id="GO:0030655">
    <property type="term" value="P:beta-lactam antibiotic catabolic process"/>
    <property type="evidence" value="ECO:0007669"/>
    <property type="project" value="InterPro"/>
</dbReference>
<dbReference type="Gene3D" id="3.40.710.10">
    <property type="entry name" value="DD-peptidase/beta-lactamase superfamily"/>
    <property type="match status" value="1"/>
</dbReference>
<dbReference type="Pfam" id="PF13354">
    <property type="entry name" value="Beta-lactamase2"/>
    <property type="match status" value="1"/>
</dbReference>
<proteinExistence type="predicted"/>